<dbReference type="AlphaFoldDB" id="A0A939HR46"/>
<evidence type="ECO:0000256" key="7">
    <source>
        <dbReference type="ARBA" id="ARBA00023136"/>
    </source>
</evidence>
<evidence type="ECO:0000313" key="11">
    <source>
        <dbReference type="Proteomes" id="UP000664073"/>
    </source>
</evidence>
<dbReference type="PANTHER" id="PTHR32507:SF8">
    <property type="entry name" value="CNH1P"/>
    <property type="match status" value="1"/>
</dbReference>
<feature type="transmembrane region" description="Helical" evidence="8">
    <location>
        <begin position="318"/>
        <end position="340"/>
    </location>
</feature>
<feature type="transmembrane region" description="Helical" evidence="8">
    <location>
        <begin position="70"/>
        <end position="90"/>
    </location>
</feature>
<comment type="subcellular location">
    <subcellularLocation>
        <location evidence="1">Cell membrane</location>
        <topology evidence="1">Multi-pass membrane protein</topology>
    </subcellularLocation>
</comment>
<dbReference type="GO" id="GO:0015297">
    <property type="term" value="F:antiporter activity"/>
    <property type="evidence" value="ECO:0007669"/>
    <property type="project" value="UniProtKB-KW"/>
</dbReference>
<keyword evidence="3" id="KW-0050">Antiport</keyword>
<keyword evidence="7 8" id="KW-0472">Membrane</keyword>
<dbReference type="Proteomes" id="UP000664073">
    <property type="component" value="Unassembled WGS sequence"/>
</dbReference>
<comment type="caution">
    <text evidence="10">The sequence shown here is derived from an EMBL/GenBank/DDBJ whole genome shotgun (WGS) entry which is preliminary data.</text>
</comment>
<feature type="transmembrane region" description="Helical" evidence="8">
    <location>
        <begin position="258"/>
        <end position="274"/>
    </location>
</feature>
<feature type="transmembrane region" description="Helical" evidence="8">
    <location>
        <begin position="294"/>
        <end position="312"/>
    </location>
</feature>
<evidence type="ECO:0000256" key="5">
    <source>
        <dbReference type="ARBA" id="ARBA00022989"/>
    </source>
</evidence>
<feature type="transmembrane region" description="Helical" evidence="8">
    <location>
        <begin position="203"/>
        <end position="225"/>
    </location>
</feature>
<evidence type="ECO:0000259" key="9">
    <source>
        <dbReference type="Pfam" id="PF00999"/>
    </source>
</evidence>
<feature type="transmembrane region" description="Helical" evidence="8">
    <location>
        <begin position="383"/>
        <end position="408"/>
    </location>
</feature>
<evidence type="ECO:0000256" key="6">
    <source>
        <dbReference type="ARBA" id="ARBA00023065"/>
    </source>
</evidence>
<keyword evidence="5 8" id="KW-1133">Transmembrane helix</keyword>
<feature type="transmembrane region" description="Helical" evidence="8">
    <location>
        <begin position="6"/>
        <end position="25"/>
    </location>
</feature>
<feature type="domain" description="Cation/H+ exchanger transmembrane" evidence="9">
    <location>
        <begin position="18"/>
        <end position="406"/>
    </location>
</feature>
<dbReference type="InterPro" id="IPR006153">
    <property type="entry name" value="Cation/H_exchanger_TM"/>
</dbReference>
<keyword evidence="6" id="KW-0406">Ion transport</keyword>
<dbReference type="EMBL" id="JAFVMH010000007">
    <property type="protein sequence ID" value="MBO1326071.1"/>
    <property type="molecule type" value="Genomic_DNA"/>
</dbReference>
<dbReference type="RefSeq" id="WP_207846758.1">
    <property type="nucleotide sequence ID" value="NZ_JAFVMH010000007.1"/>
</dbReference>
<keyword evidence="11" id="KW-1185">Reference proteome</keyword>
<accession>A0A939HR46</accession>
<keyword evidence="2" id="KW-0813">Transport</keyword>
<feature type="transmembrane region" description="Helical" evidence="8">
    <location>
        <begin position="32"/>
        <end position="50"/>
    </location>
</feature>
<feature type="transmembrane region" description="Helical" evidence="8">
    <location>
        <begin position="173"/>
        <end position="191"/>
    </location>
</feature>
<dbReference type="PANTHER" id="PTHR32507">
    <property type="entry name" value="NA(+)/H(+) ANTIPORTER 1"/>
    <property type="match status" value="1"/>
</dbReference>
<name>A0A939HR46_9PROT</name>
<dbReference type="Pfam" id="PF00999">
    <property type="entry name" value="Na_H_Exchanger"/>
    <property type="match status" value="1"/>
</dbReference>
<reference evidence="10" key="1">
    <citation type="submission" date="2021-03" db="EMBL/GenBank/DDBJ databases">
        <title>The complete genome sequence of Acetobacter sp. TBRC 12339.</title>
        <authorList>
            <person name="Charoenyingcharoen P."/>
            <person name="Yukphan P."/>
        </authorList>
    </citation>
    <scope>NUCLEOTIDE SEQUENCE</scope>
    <source>
        <strain evidence="10">TBRC 12339</strain>
    </source>
</reference>
<evidence type="ECO:0000256" key="1">
    <source>
        <dbReference type="ARBA" id="ARBA00004651"/>
    </source>
</evidence>
<evidence type="ECO:0000256" key="8">
    <source>
        <dbReference type="SAM" id="Phobius"/>
    </source>
</evidence>
<organism evidence="10 11">
    <name type="scientific">Acetobacter garciniae</name>
    <dbReference type="NCBI Taxonomy" id="2817435"/>
    <lineage>
        <taxon>Bacteria</taxon>
        <taxon>Pseudomonadati</taxon>
        <taxon>Pseudomonadota</taxon>
        <taxon>Alphaproteobacteria</taxon>
        <taxon>Acetobacterales</taxon>
        <taxon>Acetobacteraceae</taxon>
        <taxon>Acetobacter</taxon>
    </lineage>
</organism>
<proteinExistence type="predicted"/>
<evidence type="ECO:0000256" key="4">
    <source>
        <dbReference type="ARBA" id="ARBA00022692"/>
    </source>
</evidence>
<keyword evidence="4 8" id="KW-0812">Transmembrane</keyword>
<gene>
    <name evidence="10" type="ORF">J2D77_13010</name>
</gene>
<dbReference type="GO" id="GO:0005886">
    <property type="term" value="C:plasma membrane"/>
    <property type="evidence" value="ECO:0007669"/>
    <property type="project" value="UniProtKB-SubCell"/>
</dbReference>
<dbReference type="GO" id="GO:1902600">
    <property type="term" value="P:proton transmembrane transport"/>
    <property type="evidence" value="ECO:0007669"/>
    <property type="project" value="InterPro"/>
</dbReference>
<feature type="transmembrane region" description="Helical" evidence="8">
    <location>
        <begin position="352"/>
        <end position="371"/>
    </location>
</feature>
<evidence type="ECO:0000256" key="2">
    <source>
        <dbReference type="ARBA" id="ARBA00022448"/>
    </source>
</evidence>
<evidence type="ECO:0000256" key="3">
    <source>
        <dbReference type="ARBA" id="ARBA00022449"/>
    </source>
</evidence>
<feature type="transmembrane region" description="Helical" evidence="8">
    <location>
        <begin position="102"/>
        <end position="131"/>
    </location>
</feature>
<evidence type="ECO:0000313" key="10">
    <source>
        <dbReference type="EMBL" id="MBO1326071.1"/>
    </source>
</evidence>
<sequence length="417" mass="45240">MHPSNALYLEVLTGLGVIILLTAWLPMVLRRMPLSLPIVCVGAGAALMGLPDLRPLAVHPLAYPHTTERLSELVVIVSLMGAGLKIDRLLGVRRWMLTWRLLGIAMPLTIVLLAILAHRLLGLGAAAALLIGSSLAPTDPVLAADVQVGAPGEGLEDEARFALTSEAGLNDSLAFPFVNLAIVLAGVDYSMGDLGPWLTHDVVWKLFAGVAMGYLIGRVLGYLTFHLPSRAKLSRTGDGFVALGATCLAYGLTQLVDGYGFLAVFIAALGLRHASRDDSYHRRLHAFAEEVERLLMMLLLIAFGGMIAYGGLLGATDWRVVLFAVLTLLVVRPVAGMLSLWGAPLPWWEKLVISFFGIRGMGSIYYLAFALDQASFTDPARLWSVIGWIVLISIVLHGITVTPALRVLDRWQRMRRR</sequence>
<protein>
    <submittedName>
        <fullName evidence="10">Cation:proton antiporter</fullName>
    </submittedName>
</protein>